<dbReference type="InterPro" id="IPR006059">
    <property type="entry name" value="SBP"/>
</dbReference>
<keyword evidence="1" id="KW-0732">Signal</keyword>
<dbReference type="RefSeq" id="WP_378577318.1">
    <property type="nucleotide sequence ID" value="NZ_JBHSFQ010000023.1"/>
</dbReference>
<sequence length="452" mass="48200">MLSTPPFARRPLRAPVAAAAAVLLTLTACGGSGGGAEQSGDQSDIEAALQQETTLTFWSWAPEIGQAVELFEEEYPAITVEVVDSGQSAEQYTNLQNTIRAGSGGPDVAQIEYFALPQFALTESVVDLGDHGFGEYEDRFTASAWEQVRVGEGVYGVPQDTGPLALFYNADLLEEAGIEPPGTWADFAGAAERFQEENPDAFFTAIDPGDAGMVDSLMWQAGSRPFGVEGADTISLDLGDEGARRFSDTWTALLADGLVDPAPIWTEEWWRGMSTGRYATWIAGAWAPGAMATTMPDSAGDWRVAPLPAWEEGDPVTAENGGSSTAVMAQSENRLAAIGFAQWLNTDPEAARVLNDTGLFPATTDLLADPGFLEAEHEFFGGQRINEVLVESSESVAPGWQYLPVQVYANSVFIDTAGQSITEAAPVADGLAAWQERIADYATEQGFTVESP</sequence>
<evidence type="ECO:0000313" key="3">
    <source>
        <dbReference type="Proteomes" id="UP001595923"/>
    </source>
</evidence>
<evidence type="ECO:0000313" key="2">
    <source>
        <dbReference type="EMBL" id="MFC4564316.1"/>
    </source>
</evidence>
<proteinExistence type="predicted"/>
<organism evidence="2 3">
    <name type="scientific">Nocardiopsis mangrovi</name>
    <dbReference type="NCBI Taxonomy" id="1179818"/>
    <lineage>
        <taxon>Bacteria</taxon>
        <taxon>Bacillati</taxon>
        <taxon>Actinomycetota</taxon>
        <taxon>Actinomycetes</taxon>
        <taxon>Streptosporangiales</taxon>
        <taxon>Nocardiopsidaceae</taxon>
        <taxon>Nocardiopsis</taxon>
    </lineage>
</organism>
<reference evidence="3" key="1">
    <citation type="journal article" date="2019" name="Int. J. Syst. Evol. Microbiol.">
        <title>The Global Catalogue of Microorganisms (GCM) 10K type strain sequencing project: providing services to taxonomists for standard genome sequencing and annotation.</title>
        <authorList>
            <consortium name="The Broad Institute Genomics Platform"/>
            <consortium name="The Broad Institute Genome Sequencing Center for Infectious Disease"/>
            <person name="Wu L."/>
            <person name="Ma J."/>
        </authorList>
    </citation>
    <scope>NUCLEOTIDE SEQUENCE [LARGE SCALE GENOMIC DNA]</scope>
    <source>
        <strain evidence="3">XZYJ18</strain>
    </source>
</reference>
<comment type="caution">
    <text evidence="2">The sequence shown here is derived from an EMBL/GenBank/DDBJ whole genome shotgun (WGS) entry which is preliminary data.</text>
</comment>
<gene>
    <name evidence="2" type="ORF">ACFO4E_20835</name>
</gene>
<dbReference type="Gene3D" id="3.40.190.10">
    <property type="entry name" value="Periplasmic binding protein-like II"/>
    <property type="match status" value="1"/>
</dbReference>
<dbReference type="SUPFAM" id="SSF53850">
    <property type="entry name" value="Periplasmic binding protein-like II"/>
    <property type="match status" value="1"/>
</dbReference>
<dbReference type="EMBL" id="JBHSFQ010000023">
    <property type="protein sequence ID" value="MFC4564316.1"/>
    <property type="molecule type" value="Genomic_DNA"/>
</dbReference>
<protein>
    <submittedName>
        <fullName evidence="2">ABC transporter substrate-binding protein</fullName>
    </submittedName>
</protein>
<feature type="signal peptide" evidence="1">
    <location>
        <begin position="1"/>
        <end position="30"/>
    </location>
</feature>
<evidence type="ECO:0000256" key="1">
    <source>
        <dbReference type="SAM" id="SignalP"/>
    </source>
</evidence>
<accession>A0ABV9DZI4</accession>
<dbReference type="Proteomes" id="UP001595923">
    <property type="component" value="Unassembled WGS sequence"/>
</dbReference>
<dbReference type="Pfam" id="PF01547">
    <property type="entry name" value="SBP_bac_1"/>
    <property type="match status" value="1"/>
</dbReference>
<dbReference type="PANTHER" id="PTHR43649">
    <property type="entry name" value="ARABINOSE-BINDING PROTEIN-RELATED"/>
    <property type="match status" value="1"/>
</dbReference>
<keyword evidence="3" id="KW-1185">Reference proteome</keyword>
<name>A0ABV9DZI4_9ACTN</name>
<dbReference type="PANTHER" id="PTHR43649:SF14">
    <property type="entry name" value="BLR3389 PROTEIN"/>
    <property type="match status" value="1"/>
</dbReference>
<dbReference type="InterPro" id="IPR050490">
    <property type="entry name" value="Bact_solute-bd_prot1"/>
</dbReference>
<feature type="chain" id="PRO_5046831504" evidence="1">
    <location>
        <begin position="31"/>
        <end position="452"/>
    </location>
</feature>